<dbReference type="SUPFAM" id="SSF52540">
    <property type="entry name" value="P-loop containing nucleoside triphosphate hydrolases"/>
    <property type="match status" value="1"/>
</dbReference>
<dbReference type="PROSITE" id="PS51722">
    <property type="entry name" value="G_TR_2"/>
    <property type="match status" value="1"/>
</dbReference>
<dbReference type="InterPro" id="IPR000795">
    <property type="entry name" value="T_Tr_GTP-bd_dom"/>
</dbReference>
<accession>A0ABV3JPQ2</accession>
<evidence type="ECO:0000313" key="2">
    <source>
        <dbReference type="EMBL" id="MEV5504883.1"/>
    </source>
</evidence>
<dbReference type="Pfam" id="PF00009">
    <property type="entry name" value="GTP_EFTU"/>
    <property type="match status" value="1"/>
</dbReference>
<dbReference type="PANTHER" id="PTHR43721:SF22">
    <property type="entry name" value="ELONGATION FACTOR TU, MITOCHONDRIAL"/>
    <property type="match status" value="1"/>
</dbReference>
<organism evidence="2 3">
    <name type="scientific">Streptomyces orinoci</name>
    <name type="common">Streptoverticillium orinoci</name>
    <dbReference type="NCBI Taxonomy" id="67339"/>
    <lineage>
        <taxon>Bacteria</taxon>
        <taxon>Bacillati</taxon>
        <taxon>Actinomycetota</taxon>
        <taxon>Actinomycetes</taxon>
        <taxon>Kitasatosporales</taxon>
        <taxon>Streptomycetaceae</taxon>
        <taxon>Streptomyces</taxon>
    </lineage>
</organism>
<name>A0ABV3JPQ2_STRON</name>
<comment type="caution">
    <text evidence="2">The sequence shown here is derived from an EMBL/GenBank/DDBJ whole genome shotgun (WGS) entry which is preliminary data.</text>
</comment>
<sequence length="201" mass="21303">MAEQQSERTRSTVNVCTLGHMGHGKSTVTVALARVLAKENDTGHGHFQAVDRAPEEQAREGAVDASHVEYDTAARHYVHIDCPKPEDLKGLAEAGARLDAAILVVAAPDGVTAQGREHLRLAREIGIPRVVTFLNKTDLADEGMLDVVETEIRAALTEAGYPGDQAPVVAGSAIRALAEDQARAAIDRLAAALDSYVPDPA</sequence>
<protein>
    <submittedName>
        <fullName evidence="2">GTP-binding protein</fullName>
    </submittedName>
</protein>
<dbReference type="EMBL" id="JBFAUK010000001">
    <property type="protein sequence ID" value="MEV5504883.1"/>
    <property type="molecule type" value="Genomic_DNA"/>
</dbReference>
<dbReference type="InterPro" id="IPR050055">
    <property type="entry name" value="EF-Tu_GTPase"/>
</dbReference>
<feature type="domain" description="Tr-type G" evidence="1">
    <location>
        <begin position="10"/>
        <end position="201"/>
    </location>
</feature>
<keyword evidence="3" id="KW-1185">Reference proteome</keyword>
<dbReference type="InterPro" id="IPR027417">
    <property type="entry name" value="P-loop_NTPase"/>
</dbReference>
<evidence type="ECO:0000259" key="1">
    <source>
        <dbReference type="PROSITE" id="PS51722"/>
    </source>
</evidence>
<reference evidence="2 3" key="1">
    <citation type="submission" date="2024-06" db="EMBL/GenBank/DDBJ databases">
        <title>The Natural Products Discovery Center: Release of the First 8490 Sequenced Strains for Exploring Actinobacteria Biosynthetic Diversity.</title>
        <authorList>
            <person name="Kalkreuter E."/>
            <person name="Kautsar S.A."/>
            <person name="Yang D."/>
            <person name="Bader C.D."/>
            <person name="Teijaro C.N."/>
            <person name="Fluegel L."/>
            <person name="Davis C.M."/>
            <person name="Simpson J.R."/>
            <person name="Lauterbach L."/>
            <person name="Steele A.D."/>
            <person name="Gui C."/>
            <person name="Meng S."/>
            <person name="Li G."/>
            <person name="Viehrig K."/>
            <person name="Ye F."/>
            <person name="Su P."/>
            <person name="Kiefer A.F."/>
            <person name="Nichols A."/>
            <person name="Cepeda A.J."/>
            <person name="Yan W."/>
            <person name="Fan B."/>
            <person name="Jiang Y."/>
            <person name="Adhikari A."/>
            <person name="Zheng C.-J."/>
            <person name="Schuster L."/>
            <person name="Cowan T.M."/>
            <person name="Smanski M.J."/>
            <person name="Chevrette M.G."/>
            <person name="De Carvalho L.P.S."/>
            <person name="Shen B."/>
        </authorList>
    </citation>
    <scope>NUCLEOTIDE SEQUENCE [LARGE SCALE GENOMIC DNA]</scope>
    <source>
        <strain evidence="2 3">NPDC052347</strain>
    </source>
</reference>
<dbReference type="RefSeq" id="WP_109280966.1">
    <property type="nucleotide sequence ID" value="NZ_JBFAUK010000001.1"/>
</dbReference>
<proteinExistence type="predicted"/>
<dbReference type="Gene3D" id="3.40.50.300">
    <property type="entry name" value="P-loop containing nucleotide triphosphate hydrolases"/>
    <property type="match status" value="1"/>
</dbReference>
<gene>
    <name evidence="2" type="ORF">AB0L16_00155</name>
</gene>
<dbReference type="PRINTS" id="PR00315">
    <property type="entry name" value="ELONGATNFCT"/>
</dbReference>
<dbReference type="PANTHER" id="PTHR43721">
    <property type="entry name" value="ELONGATION FACTOR TU-RELATED"/>
    <property type="match status" value="1"/>
</dbReference>
<evidence type="ECO:0000313" key="3">
    <source>
        <dbReference type="Proteomes" id="UP001552594"/>
    </source>
</evidence>
<dbReference type="Proteomes" id="UP001552594">
    <property type="component" value="Unassembled WGS sequence"/>
</dbReference>